<dbReference type="EMBL" id="CAMXCT030006702">
    <property type="protein sequence ID" value="CAL4805911.1"/>
    <property type="molecule type" value="Genomic_DNA"/>
</dbReference>
<evidence type="ECO:0000256" key="1">
    <source>
        <dbReference type="SAM" id="MobiDB-lite"/>
    </source>
</evidence>
<proteinExistence type="predicted"/>
<comment type="caution">
    <text evidence="2">The sequence shown here is derived from an EMBL/GenBank/DDBJ whole genome shotgun (WGS) entry which is preliminary data.</text>
</comment>
<organism evidence="2">
    <name type="scientific">Cladocopium goreaui</name>
    <dbReference type="NCBI Taxonomy" id="2562237"/>
    <lineage>
        <taxon>Eukaryota</taxon>
        <taxon>Sar</taxon>
        <taxon>Alveolata</taxon>
        <taxon>Dinophyceae</taxon>
        <taxon>Suessiales</taxon>
        <taxon>Symbiodiniaceae</taxon>
        <taxon>Cladocopium</taxon>
    </lineage>
</organism>
<dbReference type="AlphaFoldDB" id="A0A9P1GPE2"/>
<dbReference type="EMBL" id="CAMXCT020006702">
    <property type="protein sequence ID" value="CAL1171974.1"/>
    <property type="molecule type" value="Genomic_DNA"/>
</dbReference>
<name>A0A9P1GPE2_9DINO</name>
<sequence>MAGYEGDSPPTVAQDAPWNCVAFHARSPKARGTPNKDQPSRTDAQAGKGMYVMGSLDILPFPEDGLVNLQVAVVDMGNRGMQQVVVRSHWRTSDCRAHAVGAAAASCRPRTQKALDVTLDRESGNALGCMVTQWPETVEAHLRDALFKNLTEAETSSTVEARRSFQEFRDTLEALVLAQKTRVSEIGDHLERLFNEENSADEAAHKAEISADIKEHAALQYVRVLVQAASQRQTEAGPLGWTG</sequence>
<reference evidence="2" key="1">
    <citation type="submission" date="2022-10" db="EMBL/GenBank/DDBJ databases">
        <authorList>
            <person name="Chen Y."/>
            <person name="Dougan E. K."/>
            <person name="Chan C."/>
            <person name="Rhodes N."/>
            <person name="Thang M."/>
        </authorList>
    </citation>
    <scope>NUCLEOTIDE SEQUENCE</scope>
</reference>
<keyword evidence="4" id="KW-1185">Reference proteome</keyword>
<evidence type="ECO:0000313" key="4">
    <source>
        <dbReference type="Proteomes" id="UP001152797"/>
    </source>
</evidence>
<dbReference type="EMBL" id="CAMXCT010006702">
    <property type="protein sequence ID" value="CAI4018599.1"/>
    <property type="molecule type" value="Genomic_DNA"/>
</dbReference>
<evidence type="ECO:0000313" key="3">
    <source>
        <dbReference type="EMBL" id="CAL1171974.1"/>
    </source>
</evidence>
<evidence type="ECO:0000313" key="2">
    <source>
        <dbReference type="EMBL" id="CAI4018599.1"/>
    </source>
</evidence>
<dbReference type="OrthoDB" id="10635804at2759"/>
<protein>
    <submittedName>
        <fullName evidence="2">Uncharacterized protein</fullName>
    </submittedName>
</protein>
<gene>
    <name evidence="2" type="ORF">C1SCF055_LOCUS43151</name>
</gene>
<feature type="region of interest" description="Disordered" evidence="1">
    <location>
        <begin position="25"/>
        <end position="44"/>
    </location>
</feature>
<dbReference type="Proteomes" id="UP001152797">
    <property type="component" value="Unassembled WGS sequence"/>
</dbReference>
<reference evidence="3" key="2">
    <citation type="submission" date="2024-04" db="EMBL/GenBank/DDBJ databases">
        <authorList>
            <person name="Chen Y."/>
            <person name="Shah S."/>
            <person name="Dougan E. K."/>
            <person name="Thang M."/>
            <person name="Chan C."/>
        </authorList>
    </citation>
    <scope>NUCLEOTIDE SEQUENCE [LARGE SCALE GENOMIC DNA]</scope>
</reference>
<accession>A0A9P1GPE2</accession>